<sequence length="331" mass="37556">MIGNNMSLEKRMSYDDLPYFRDQILERIDSLKCFLSNTPPMMANLMTVSTVSRTEERLKQVKPIRVSIKDDASVEEIIQALTDICVDDIESLSHDSTKVTTKYPGLIIVPERADLLESLITSINEAKNDFAAAMRRIDNKKNVRFDKVHKKLPGLVAMHSTRNILFIKSQLKKVTFSWRLNRNQEVKTAEQLVSLLERRRASEVKNVATTNLNVVSNIDKALHRLEFHPLKQGESYRLCRTNSFPVPIAHIFAFRPEGQERNGNKYAETDYSVVKASLPIFAAGNIPQLKTLSDWAPENSQGPSNQRKLSLKYTELVPGAELGIFIVSPEN</sequence>
<dbReference type="GO" id="GO:0006274">
    <property type="term" value="P:DNA replication termination"/>
    <property type="evidence" value="ECO:0007669"/>
    <property type="project" value="InterPro"/>
</dbReference>
<dbReference type="GO" id="GO:0003677">
    <property type="term" value="F:DNA binding"/>
    <property type="evidence" value="ECO:0007669"/>
    <property type="project" value="UniProtKB-KW"/>
</dbReference>
<evidence type="ECO:0000256" key="3">
    <source>
        <dbReference type="ARBA" id="ARBA00023125"/>
    </source>
</evidence>
<reference evidence="5" key="1">
    <citation type="submission" date="2017-06" db="EMBL/GenBank/DDBJ databases">
        <title>Complete sequence of p13E573-HI2.</title>
        <authorList>
            <person name="Jiang X."/>
            <person name="Feng J."/>
            <person name="Zeng L."/>
            <person name="Zhang D."/>
            <person name="Zhan Z."/>
            <person name="Zhao Y."/>
            <person name="Luo W."/>
            <person name="Zhou D."/>
        </authorList>
    </citation>
    <scope>NUCLEOTIDE SEQUENCE</scope>
    <source>
        <strain evidence="5">13E573</strain>
        <plasmid evidence="5">p13E573-HI2</plasmid>
    </source>
</reference>
<geneLocation type="plasmid" evidence="5">
    <name>p13E573-HI2</name>
</geneLocation>
<accession>A0A2L1KMN2</accession>
<name>A0A2L1KMN2_ENTCL</name>
<dbReference type="InterPro" id="IPR036384">
    <property type="entry name" value="Tus_sf"/>
</dbReference>
<evidence type="ECO:0000256" key="1">
    <source>
        <dbReference type="ARBA" id="ARBA00022490"/>
    </source>
</evidence>
<dbReference type="InterPro" id="IPR008865">
    <property type="entry name" value="DNA_replication_term_site-bd"/>
</dbReference>
<dbReference type="SUPFAM" id="SSF56596">
    <property type="entry name" value="Replication terminator protein (Tus)"/>
    <property type="match status" value="1"/>
</dbReference>
<feature type="coiled-coil region" evidence="4">
    <location>
        <begin position="116"/>
        <end position="143"/>
    </location>
</feature>
<keyword evidence="2" id="KW-0235">DNA replication</keyword>
<proteinExistence type="predicted"/>
<protein>
    <recommendedName>
        <fullName evidence="6">DNA replication protein</fullName>
    </recommendedName>
</protein>
<dbReference type="InterPro" id="IPR036381">
    <property type="entry name" value="Tus_dom1"/>
</dbReference>
<keyword evidence="4" id="KW-0175">Coiled coil</keyword>
<keyword evidence="3" id="KW-0238">DNA-binding</keyword>
<keyword evidence="5" id="KW-0614">Plasmid</keyword>
<dbReference type="Pfam" id="PF05472">
    <property type="entry name" value="Ter"/>
    <property type="match status" value="1"/>
</dbReference>
<dbReference type="Gene3D" id="3.50.14.10">
    <property type="entry name" value="Replication terminator Tus, domain 1 superfamily/Replication terminator Tus"/>
    <property type="match status" value="1"/>
</dbReference>
<dbReference type="EMBL" id="MF344581">
    <property type="protein sequence ID" value="AVE23762.1"/>
    <property type="molecule type" value="Genomic_DNA"/>
</dbReference>
<dbReference type="AlphaFoldDB" id="A0A2L1KMN2"/>
<evidence type="ECO:0000256" key="2">
    <source>
        <dbReference type="ARBA" id="ARBA00022705"/>
    </source>
</evidence>
<evidence type="ECO:0008006" key="6">
    <source>
        <dbReference type="Google" id="ProtNLM"/>
    </source>
</evidence>
<keyword evidence="1" id="KW-0963">Cytoplasm</keyword>
<dbReference type="GO" id="GO:0005737">
    <property type="term" value="C:cytoplasm"/>
    <property type="evidence" value="ECO:0007669"/>
    <property type="project" value="InterPro"/>
</dbReference>
<organism evidence="5">
    <name type="scientific">Enterobacter cloacae</name>
    <dbReference type="NCBI Taxonomy" id="550"/>
    <lineage>
        <taxon>Bacteria</taxon>
        <taxon>Pseudomonadati</taxon>
        <taxon>Pseudomonadota</taxon>
        <taxon>Gammaproteobacteria</taxon>
        <taxon>Enterobacterales</taxon>
        <taxon>Enterobacteriaceae</taxon>
        <taxon>Enterobacter</taxon>
        <taxon>Enterobacter cloacae complex</taxon>
    </lineage>
</organism>
<evidence type="ECO:0000256" key="4">
    <source>
        <dbReference type="SAM" id="Coils"/>
    </source>
</evidence>
<evidence type="ECO:0000313" key="5">
    <source>
        <dbReference type="EMBL" id="AVE23762.1"/>
    </source>
</evidence>